<dbReference type="OrthoDB" id="2193694at2"/>
<evidence type="ECO:0000313" key="3">
    <source>
        <dbReference type="Proteomes" id="UP000325218"/>
    </source>
</evidence>
<gene>
    <name evidence="2" type="ORF">FRY98_12745</name>
</gene>
<proteinExistence type="predicted"/>
<keyword evidence="3" id="KW-1185">Reference proteome</keyword>
<evidence type="ECO:0000313" key="2">
    <source>
        <dbReference type="EMBL" id="TYA13512.1"/>
    </source>
</evidence>
<name>A0A5D0CUE5_9BACL</name>
<sequence>MKKKILSSLLTFLLLFSLSSTVFAEKSPAVSDKYAPTATFQVGDGRVHPMVPNGIPITVTPSYNVLSVWVGNIGVDALDNVTVTGSATDYGRLPAKSGKVPAVVGKTFTWNIPMTKTTMNYYVTITVVDGSGTRVLNGDAKLEYDDTKLASIGWHKGTFSTRAASLQYHFDKHKSEVSVNNIYDYLVKAGECRDDVANNPSNYTKTVNSGATPAHKYKNKYDGRFIILSDAGNEILSFGR</sequence>
<dbReference type="RefSeq" id="WP_148452261.1">
    <property type="nucleotide sequence ID" value="NZ_VSDO01000002.1"/>
</dbReference>
<organism evidence="2 3">
    <name type="scientific">Paenibacillus faecis</name>
    <dbReference type="NCBI Taxonomy" id="862114"/>
    <lineage>
        <taxon>Bacteria</taxon>
        <taxon>Bacillati</taxon>
        <taxon>Bacillota</taxon>
        <taxon>Bacilli</taxon>
        <taxon>Bacillales</taxon>
        <taxon>Paenibacillaceae</taxon>
        <taxon>Paenibacillus</taxon>
    </lineage>
</organism>
<protein>
    <submittedName>
        <fullName evidence="2">Uncharacterized protein</fullName>
    </submittedName>
</protein>
<keyword evidence="1" id="KW-0732">Signal</keyword>
<dbReference type="AlphaFoldDB" id="A0A5D0CUE5"/>
<reference evidence="2 3" key="1">
    <citation type="submission" date="2019-08" db="EMBL/GenBank/DDBJ databases">
        <title>Genome sequencing of Paenibacillus faecis DSM 23593(T).</title>
        <authorList>
            <person name="Kook J.-K."/>
            <person name="Park S.-N."/>
            <person name="Lim Y.K."/>
        </authorList>
    </citation>
    <scope>NUCLEOTIDE SEQUENCE [LARGE SCALE GENOMIC DNA]</scope>
    <source>
        <strain evidence="2 3">DSM 23593</strain>
    </source>
</reference>
<accession>A0A5D0CUE5</accession>
<dbReference type="EMBL" id="VSDO01000002">
    <property type="protein sequence ID" value="TYA13512.1"/>
    <property type="molecule type" value="Genomic_DNA"/>
</dbReference>
<feature type="signal peptide" evidence="1">
    <location>
        <begin position="1"/>
        <end position="24"/>
    </location>
</feature>
<dbReference type="Proteomes" id="UP000325218">
    <property type="component" value="Unassembled WGS sequence"/>
</dbReference>
<feature type="chain" id="PRO_5022778069" evidence="1">
    <location>
        <begin position="25"/>
        <end position="240"/>
    </location>
</feature>
<evidence type="ECO:0000256" key="1">
    <source>
        <dbReference type="SAM" id="SignalP"/>
    </source>
</evidence>
<comment type="caution">
    <text evidence="2">The sequence shown here is derived from an EMBL/GenBank/DDBJ whole genome shotgun (WGS) entry which is preliminary data.</text>
</comment>